<evidence type="ECO:0008006" key="4">
    <source>
        <dbReference type="Google" id="ProtNLM"/>
    </source>
</evidence>
<gene>
    <name evidence="2" type="ORF">CJ030_MR2G024402</name>
    <name evidence="1" type="ORF">CJ030_MR2G024433</name>
</gene>
<dbReference type="OrthoDB" id="1161498at2759"/>
<dbReference type="EMBL" id="RXIC02000020">
    <property type="protein sequence ID" value="KAB1224193.1"/>
    <property type="molecule type" value="Genomic_DNA"/>
</dbReference>
<keyword evidence="3" id="KW-1185">Reference proteome</keyword>
<reference evidence="1" key="3">
    <citation type="submission" date="2019-09" db="EMBL/GenBank/DDBJ databases">
        <authorList>
            <person name="Gao Z."/>
        </authorList>
    </citation>
    <scope>NUCLEOTIDE SEQUENCE</scope>
    <source>
        <tissue evidence="1">Leaves</tissue>
    </source>
</reference>
<dbReference type="Proteomes" id="UP000516437">
    <property type="component" value="Chromosome 2"/>
</dbReference>
<dbReference type="EMBL" id="RXIC02000020">
    <property type="protein sequence ID" value="KAB1224162.1"/>
    <property type="molecule type" value="Genomic_DNA"/>
</dbReference>
<evidence type="ECO:0000313" key="3">
    <source>
        <dbReference type="Proteomes" id="UP000516437"/>
    </source>
</evidence>
<protein>
    <recommendedName>
        <fullName evidence="4">DUF789 domain-containing protein</fullName>
    </recommendedName>
</protein>
<reference evidence="1" key="1">
    <citation type="submission" date="2018-07" db="EMBL/GenBank/DDBJ databases">
        <authorList>
            <person name="Gao Z.-S."/>
            <person name="Jia H.-M."/>
            <person name="Jia H.-J."/>
            <person name="Cai Q.-L."/>
            <person name="Wang Y."/>
            <person name="Zhao H.-B."/>
        </authorList>
    </citation>
    <scope>NUCLEOTIDE SEQUENCE</scope>
    <source>
        <tissue evidence="1">Leaves</tissue>
    </source>
</reference>
<dbReference type="PANTHER" id="PTHR31343:SF29">
    <property type="entry name" value="DUF789 DOMAIN-CONTAINING PROTEIN"/>
    <property type="match status" value="1"/>
</dbReference>
<organism evidence="1 3">
    <name type="scientific">Morella rubra</name>
    <name type="common">Chinese bayberry</name>
    <dbReference type="NCBI Taxonomy" id="262757"/>
    <lineage>
        <taxon>Eukaryota</taxon>
        <taxon>Viridiplantae</taxon>
        <taxon>Streptophyta</taxon>
        <taxon>Embryophyta</taxon>
        <taxon>Tracheophyta</taxon>
        <taxon>Spermatophyta</taxon>
        <taxon>Magnoliopsida</taxon>
        <taxon>eudicotyledons</taxon>
        <taxon>Gunneridae</taxon>
        <taxon>Pentapetalae</taxon>
        <taxon>rosids</taxon>
        <taxon>fabids</taxon>
        <taxon>Fagales</taxon>
        <taxon>Myricaceae</taxon>
        <taxon>Morella</taxon>
    </lineage>
</organism>
<dbReference type="InterPro" id="IPR008507">
    <property type="entry name" value="DUF789"/>
</dbReference>
<evidence type="ECO:0000313" key="2">
    <source>
        <dbReference type="EMBL" id="KAB1224193.1"/>
    </source>
</evidence>
<name>A0A6A1WFW0_9ROSI</name>
<comment type="caution">
    <text evidence="1">The sequence shown here is derived from an EMBL/GenBank/DDBJ whole genome shotgun (WGS) entry which is preliminary data.</text>
</comment>
<reference evidence="1 3" key="2">
    <citation type="journal article" date="2019" name="Plant Biotechnol. J.">
        <title>The red bayberry genome and genetic basis of sex determination.</title>
        <authorList>
            <person name="Jia H.M."/>
            <person name="Jia H.J."/>
            <person name="Cai Q.L."/>
            <person name="Wang Y."/>
            <person name="Zhao H.B."/>
            <person name="Yang W.F."/>
            <person name="Wang G.Y."/>
            <person name="Li Y.H."/>
            <person name="Zhan D.L."/>
            <person name="Shen Y.T."/>
            <person name="Niu Q.F."/>
            <person name="Chang L."/>
            <person name="Qiu J."/>
            <person name="Zhao L."/>
            <person name="Xie H.B."/>
            <person name="Fu W.Y."/>
            <person name="Jin J."/>
            <person name="Li X.W."/>
            <person name="Jiao Y."/>
            <person name="Zhou C.C."/>
            <person name="Tu T."/>
            <person name="Chai C.Y."/>
            <person name="Gao J.L."/>
            <person name="Fan L.J."/>
            <person name="van de Weg E."/>
            <person name="Wang J.Y."/>
            <person name="Gao Z.S."/>
        </authorList>
    </citation>
    <scope>NUCLEOTIDE SEQUENCE [LARGE SCALE GENOMIC DNA]</scope>
    <source>
        <tissue evidence="1">Leaves</tissue>
    </source>
</reference>
<sequence length="336" mass="37931">MPSSPWDMPLLSKFHNPNLQCFIESVTPTVSTRTTLLPKARFQKLSCLPQSVGKDPVEHFSLSDLWNFYVERSVYGAAVPMLLNDGDTVVQYYSPSLSAVQIYTCRPLVSVSVHGYPLLARFDRGSWNEDSENDKMSMAISKTSSRTSQATSYDSTVDHEGPSQIRELLGHLYCQFNETMGPYERINELAKNYVGLKKFKSVDLSPYSWMATAWYPIYQIPVTRNVKELSACFLTYHLLSSSCQGLPSRIPEEEADKFQCIGSLGKKDGGRTSLKGEVSLSPFALATYKIQGDLWMNPAGTPDHKERIISYQNAAHSWLKQIGFQHNDFNFFISRT</sequence>
<dbReference type="PANTHER" id="PTHR31343">
    <property type="entry name" value="T15D22.8"/>
    <property type="match status" value="1"/>
</dbReference>
<dbReference type="AlphaFoldDB" id="A0A6A1WFW0"/>
<evidence type="ECO:0000313" key="1">
    <source>
        <dbReference type="EMBL" id="KAB1224162.1"/>
    </source>
</evidence>
<proteinExistence type="predicted"/>
<accession>A0A6A1WFW0</accession>
<dbReference type="Pfam" id="PF05623">
    <property type="entry name" value="DUF789"/>
    <property type="match status" value="1"/>
</dbReference>